<evidence type="ECO:0000313" key="3">
    <source>
        <dbReference type="Proteomes" id="UP000244168"/>
    </source>
</evidence>
<keyword evidence="3" id="KW-1185">Reference proteome</keyword>
<comment type="caution">
    <text evidence="2">The sequence shown here is derived from an EMBL/GenBank/DDBJ whole genome shotgun (WGS) entry which is preliminary data.</text>
</comment>
<feature type="signal peptide" evidence="1">
    <location>
        <begin position="1"/>
        <end position="18"/>
    </location>
</feature>
<dbReference type="EMBL" id="QAOQ01000007">
    <property type="protein sequence ID" value="PTQ94162.1"/>
    <property type="molecule type" value="Genomic_DNA"/>
</dbReference>
<evidence type="ECO:0000313" key="2">
    <source>
        <dbReference type="EMBL" id="PTQ94162.1"/>
    </source>
</evidence>
<dbReference type="OrthoDB" id="676503at2"/>
<gene>
    <name evidence="2" type="ORF">C8P68_107228</name>
</gene>
<reference evidence="2 3" key="1">
    <citation type="submission" date="2018-04" db="EMBL/GenBank/DDBJ databases">
        <title>Genomic Encyclopedia of Archaeal and Bacterial Type Strains, Phase II (KMG-II): from individual species to whole genera.</title>
        <authorList>
            <person name="Goeker M."/>
        </authorList>
    </citation>
    <scope>NUCLEOTIDE SEQUENCE [LARGE SCALE GENOMIC DNA]</scope>
    <source>
        <strain evidence="2 3">DSM 26809</strain>
    </source>
</reference>
<feature type="chain" id="PRO_5015426908" evidence="1">
    <location>
        <begin position="19"/>
        <end position="159"/>
    </location>
</feature>
<protein>
    <submittedName>
        <fullName evidence="2">Uncharacterized protein</fullName>
    </submittedName>
</protein>
<name>A0A2T5J6K6_9SPHI</name>
<keyword evidence="1" id="KW-0732">Signal</keyword>
<dbReference type="RefSeq" id="WP_146166594.1">
    <property type="nucleotide sequence ID" value="NZ_CP160205.1"/>
</dbReference>
<dbReference type="AlphaFoldDB" id="A0A2T5J6K6"/>
<dbReference type="Proteomes" id="UP000244168">
    <property type="component" value="Unassembled WGS sequence"/>
</dbReference>
<accession>A0A2T5J6K6</accession>
<proteinExistence type="predicted"/>
<sequence>MKKLILLMFLIASLKSTAQTKKSDDILLHVLRLNKIGKVYKFNTEDSTTTYLKYLGKLNTSKWKTYKVMTSIWIWGLSHRATNRILIYTDKNRYVGNYYLTLSTDLPNYIKNNQLIFNNVEPDCDSHLITIIDFKKGIPKDFFRKCKGDSGDIYSFSKD</sequence>
<evidence type="ECO:0000256" key="1">
    <source>
        <dbReference type="SAM" id="SignalP"/>
    </source>
</evidence>
<organism evidence="2 3">
    <name type="scientific">Mucilaginibacter yixingensis</name>
    <dbReference type="NCBI Taxonomy" id="1295612"/>
    <lineage>
        <taxon>Bacteria</taxon>
        <taxon>Pseudomonadati</taxon>
        <taxon>Bacteroidota</taxon>
        <taxon>Sphingobacteriia</taxon>
        <taxon>Sphingobacteriales</taxon>
        <taxon>Sphingobacteriaceae</taxon>
        <taxon>Mucilaginibacter</taxon>
    </lineage>
</organism>